<reference evidence="1" key="1">
    <citation type="submission" date="2015-11" db="EMBL/GenBank/DDBJ databases">
        <title>De novo transcriptome assembly of four potential Pierce s Disease insect vectors from Arizona vineyards.</title>
        <authorList>
            <person name="Tassone E.E."/>
        </authorList>
    </citation>
    <scope>NUCLEOTIDE SEQUENCE</scope>
</reference>
<sequence length="101" mass="10976">QSPTEDVQREEDRPMFSTSRLLSEHPNLSWVHDKESEVPLSSGLSLTTILPGITVRKPRHDVDAIAGVSRSSEGLPPASTPELSVTVLGESYDYGQELSSS</sequence>
<accession>A0A1B6MG18</accession>
<name>A0A1B6MG18_9HEMI</name>
<proteinExistence type="predicted"/>
<organism evidence="1">
    <name type="scientific">Graphocephala atropunctata</name>
    <dbReference type="NCBI Taxonomy" id="36148"/>
    <lineage>
        <taxon>Eukaryota</taxon>
        <taxon>Metazoa</taxon>
        <taxon>Ecdysozoa</taxon>
        <taxon>Arthropoda</taxon>
        <taxon>Hexapoda</taxon>
        <taxon>Insecta</taxon>
        <taxon>Pterygota</taxon>
        <taxon>Neoptera</taxon>
        <taxon>Paraneoptera</taxon>
        <taxon>Hemiptera</taxon>
        <taxon>Auchenorrhyncha</taxon>
        <taxon>Membracoidea</taxon>
        <taxon>Cicadellidae</taxon>
        <taxon>Cicadellinae</taxon>
        <taxon>Cicadellini</taxon>
        <taxon>Graphocephala</taxon>
    </lineage>
</organism>
<feature type="non-terminal residue" evidence="1">
    <location>
        <position position="101"/>
    </location>
</feature>
<dbReference type="AlphaFoldDB" id="A0A1B6MG18"/>
<feature type="non-terminal residue" evidence="1">
    <location>
        <position position="1"/>
    </location>
</feature>
<protein>
    <submittedName>
        <fullName evidence="1">Uncharacterized protein</fullName>
    </submittedName>
</protein>
<gene>
    <name evidence="1" type="ORF">g.51305</name>
</gene>
<evidence type="ECO:0000313" key="1">
    <source>
        <dbReference type="EMBL" id="JAT34852.1"/>
    </source>
</evidence>
<dbReference type="EMBL" id="GEBQ01005125">
    <property type="protein sequence ID" value="JAT34852.1"/>
    <property type="molecule type" value="Transcribed_RNA"/>
</dbReference>